<comment type="caution">
    <text evidence="2">The sequence shown here is derived from an EMBL/GenBank/DDBJ whole genome shotgun (WGS) entry which is preliminary data.</text>
</comment>
<evidence type="ECO:0000313" key="2">
    <source>
        <dbReference type="EMBL" id="KIG19330.1"/>
    </source>
</evidence>
<organism evidence="2 3">
    <name type="scientific">Enhygromyxa salina</name>
    <dbReference type="NCBI Taxonomy" id="215803"/>
    <lineage>
        <taxon>Bacteria</taxon>
        <taxon>Pseudomonadati</taxon>
        <taxon>Myxococcota</taxon>
        <taxon>Polyangia</taxon>
        <taxon>Nannocystales</taxon>
        <taxon>Nannocystaceae</taxon>
        <taxon>Enhygromyxa</taxon>
    </lineage>
</organism>
<accession>A0A0C2DD34</accession>
<name>A0A0C2DD34_9BACT</name>
<evidence type="ECO:0000256" key="1">
    <source>
        <dbReference type="SAM" id="MobiDB-lite"/>
    </source>
</evidence>
<gene>
    <name evidence="2" type="ORF">DB30_03886</name>
</gene>
<feature type="region of interest" description="Disordered" evidence="1">
    <location>
        <begin position="27"/>
        <end position="47"/>
    </location>
</feature>
<dbReference type="RefSeq" id="WP_052546242.1">
    <property type="nucleotide sequence ID" value="NZ_JMCC02000003.1"/>
</dbReference>
<protein>
    <submittedName>
        <fullName evidence="2">Uncharacterized protein</fullName>
    </submittedName>
</protein>
<dbReference type="EMBL" id="JMCC02000003">
    <property type="protein sequence ID" value="KIG19330.1"/>
    <property type="molecule type" value="Genomic_DNA"/>
</dbReference>
<sequence>MLHLKRTSKLILSSFLLCALLPACDKKEEKKDDKAEEKSEADKELEERLAAKKAERAAEEKAVADKAAAIKALATLPEELPKDIETACAGVATAQDEFMQKHYDGEGLTRWNEAKEMQLGMVKTGCVKAGSIEIAACQIVAMGAAPADYKKDLPDILGACIETYGAGAGDAAAPPAQ</sequence>
<reference evidence="2 3" key="1">
    <citation type="submission" date="2014-12" db="EMBL/GenBank/DDBJ databases">
        <title>Genome assembly of Enhygromyxa salina DSM 15201.</title>
        <authorList>
            <person name="Sharma G."/>
            <person name="Subramanian S."/>
        </authorList>
    </citation>
    <scope>NUCLEOTIDE SEQUENCE [LARGE SCALE GENOMIC DNA]</scope>
    <source>
        <strain evidence="2 3">DSM 15201</strain>
    </source>
</reference>
<evidence type="ECO:0000313" key="3">
    <source>
        <dbReference type="Proteomes" id="UP000031599"/>
    </source>
</evidence>
<dbReference type="Proteomes" id="UP000031599">
    <property type="component" value="Unassembled WGS sequence"/>
</dbReference>
<dbReference type="AlphaFoldDB" id="A0A0C2DD34"/>
<proteinExistence type="predicted"/>